<gene>
    <name evidence="1" type="ORF">KSP40_PGU004241</name>
</gene>
<dbReference type="Proteomes" id="UP001412067">
    <property type="component" value="Unassembled WGS sequence"/>
</dbReference>
<comment type="caution">
    <text evidence="1">The sequence shown here is derived from an EMBL/GenBank/DDBJ whole genome shotgun (WGS) entry which is preliminary data.</text>
</comment>
<protein>
    <submittedName>
        <fullName evidence="1">Uncharacterized protein</fullName>
    </submittedName>
</protein>
<dbReference type="EMBL" id="JBBWWR010000017">
    <property type="protein sequence ID" value="KAK8945606.1"/>
    <property type="molecule type" value="Genomic_DNA"/>
</dbReference>
<name>A0ABR2LMT0_9ASPA</name>
<evidence type="ECO:0000313" key="2">
    <source>
        <dbReference type="Proteomes" id="UP001412067"/>
    </source>
</evidence>
<sequence length="106" mass="11738">MKIAAGLIERGRCVLRYLPPRFISPFVPPDGATIPPLFTDWEGRRKPRPDLGKKYTTLRLLEEIASVLDDRAPPPVVSPVGQEEGIVTNVVADRASHYRLESDSAS</sequence>
<reference evidence="1 2" key="1">
    <citation type="journal article" date="2022" name="Nat. Plants">
        <title>Genomes of leafy and leafless Platanthera orchids illuminate the evolution of mycoheterotrophy.</title>
        <authorList>
            <person name="Li M.H."/>
            <person name="Liu K.W."/>
            <person name="Li Z."/>
            <person name="Lu H.C."/>
            <person name="Ye Q.L."/>
            <person name="Zhang D."/>
            <person name="Wang J.Y."/>
            <person name="Li Y.F."/>
            <person name="Zhong Z.M."/>
            <person name="Liu X."/>
            <person name="Yu X."/>
            <person name="Liu D.K."/>
            <person name="Tu X.D."/>
            <person name="Liu B."/>
            <person name="Hao Y."/>
            <person name="Liao X.Y."/>
            <person name="Jiang Y.T."/>
            <person name="Sun W.H."/>
            <person name="Chen J."/>
            <person name="Chen Y.Q."/>
            <person name="Ai Y."/>
            <person name="Zhai J.W."/>
            <person name="Wu S.S."/>
            <person name="Zhou Z."/>
            <person name="Hsiao Y.Y."/>
            <person name="Wu W.L."/>
            <person name="Chen Y.Y."/>
            <person name="Lin Y.F."/>
            <person name="Hsu J.L."/>
            <person name="Li C.Y."/>
            <person name="Wang Z.W."/>
            <person name="Zhao X."/>
            <person name="Zhong W.Y."/>
            <person name="Ma X.K."/>
            <person name="Ma L."/>
            <person name="Huang J."/>
            <person name="Chen G.Z."/>
            <person name="Huang M.Z."/>
            <person name="Huang L."/>
            <person name="Peng D.H."/>
            <person name="Luo Y.B."/>
            <person name="Zou S.Q."/>
            <person name="Chen S.P."/>
            <person name="Lan S."/>
            <person name="Tsai W.C."/>
            <person name="Van de Peer Y."/>
            <person name="Liu Z.J."/>
        </authorList>
    </citation>
    <scope>NUCLEOTIDE SEQUENCE [LARGE SCALE GENOMIC DNA]</scope>
    <source>
        <strain evidence="1">Lor288</strain>
    </source>
</reference>
<keyword evidence="2" id="KW-1185">Reference proteome</keyword>
<evidence type="ECO:0000313" key="1">
    <source>
        <dbReference type="EMBL" id="KAK8945606.1"/>
    </source>
</evidence>
<accession>A0ABR2LMT0</accession>
<organism evidence="1 2">
    <name type="scientific">Platanthera guangdongensis</name>
    <dbReference type="NCBI Taxonomy" id="2320717"/>
    <lineage>
        <taxon>Eukaryota</taxon>
        <taxon>Viridiplantae</taxon>
        <taxon>Streptophyta</taxon>
        <taxon>Embryophyta</taxon>
        <taxon>Tracheophyta</taxon>
        <taxon>Spermatophyta</taxon>
        <taxon>Magnoliopsida</taxon>
        <taxon>Liliopsida</taxon>
        <taxon>Asparagales</taxon>
        <taxon>Orchidaceae</taxon>
        <taxon>Orchidoideae</taxon>
        <taxon>Orchideae</taxon>
        <taxon>Orchidinae</taxon>
        <taxon>Platanthera</taxon>
    </lineage>
</organism>
<proteinExistence type="predicted"/>